<dbReference type="OrthoDB" id="3827993at2"/>
<protein>
    <recommendedName>
        <fullName evidence="4">Integral membrane protein</fullName>
    </recommendedName>
</protein>
<dbReference type="AlphaFoldDB" id="A0A0J7Z8U5"/>
<evidence type="ECO:0000313" key="3">
    <source>
        <dbReference type="Proteomes" id="UP000037432"/>
    </source>
</evidence>
<feature type="transmembrane region" description="Helical" evidence="1">
    <location>
        <begin position="41"/>
        <end position="65"/>
    </location>
</feature>
<name>A0A0J7Z8U5_STRVR</name>
<gene>
    <name evidence="2" type="ORF">ACM01_22490</name>
</gene>
<comment type="caution">
    <text evidence="2">The sequence shown here is derived from an EMBL/GenBank/DDBJ whole genome shotgun (WGS) entry which is preliminary data.</text>
</comment>
<dbReference type="Proteomes" id="UP000037432">
    <property type="component" value="Unassembled WGS sequence"/>
</dbReference>
<sequence>MDGRRLHGCLGSVVVLAVALLTALLLGRSWSACDAGVNSSANGGFLLVIFIPVLWFVLMAVWLGAGALLGRHPVVRAFVIVALILIVSWCALSIFWEGESYYCPSGVPPWWPDFVPAPGF</sequence>
<keyword evidence="1" id="KW-1133">Transmembrane helix</keyword>
<evidence type="ECO:0000256" key="1">
    <source>
        <dbReference type="SAM" id="Phobius"/>
    </source>
</evidence>
<evidence type="ECO:0008006" key="4">
    <source>
        <dbReference type="Google" id="ProtNLM"/>
    </source>
</evidence>
<dbReference type="RefSeq" id="WP_048583121.1">
    <property type="nucleotide sequence ID" value="NZ_LFNT01000026.1"/>
</dbReference>
<reference evidence="2 3" key="1">
    <citation type="submission" date="2015-06" db="EMBL/GenBank/DDBJ databases">
        <authorList>
            <person name="Ju K.-S."/>
            <person name="Doroghazi J.R."/>
            <person name="Metcalf W.W."/>
        </authorList>
    </citation>
    <scope>NUCLEOTIDE SEQUENCE [LARGE SCALE GENOMIC DNA]</scope>
    <source>
        <strain evidence="2 3">NRRL 3414</strain>
    </source>
</reference>
<accession>A0A0J7Z8U5</accession>
<organism evidence="2 3">
    <name type="scientific">Streptomyces viridochromogenes</name>
    <dbReference type="NCBI Taxonomy" id="1938"/>
    <lineage>
        <taxon>Bacteria</taxon>
        <taxon>Bacillati</taxon>
        <taxon>Actinomycetota</taxon>
        <taxon>Actinomycetes</taxon>
        <taxon>Kitasatosporales</taxon>
        <taxon>Streptomycetaceae</taxon>
        <taxon>Streptomyces</taxon>
    </lineage>
</organism>
<keyword evidence="1" id="KW-0472">Membrane</keyword>
<proteinExistence type="predicted"/>
<evidence type="ECO:0000313" key="2">
    <source>
        <dbReference type="EMBL" id="KMS72561.1"/>
    </source>
</evidence>
<dbReference type="EMBL" id="LFNT01000026">
    <property type="protein sequence ID" value="KMS72561.1"/>
    <property type="molecule type" value="Genomic_DNA"/>
</dbReference>
<keyword evidence="1" id="KW-0812">Transmembrane</keyword>
<dbReference type="PATRIC" id="fig|1938.3.peg.8727"/>
<feature type="transmembrane region" description="Helical" evidence="1">
    <location>
        <begin position="77"/>
        <end position="96"/>
    </location>
</feature>